<dbReference type="InterPro" id="IPR003879">
    <property type="entry name" value="Butyrophylin_SPRY"/>
</dbReference>
<keyword evidence="1" id="KW-0175">Coiled coil</keyword>
<dbReference type="InterPro" id="IPR050143">
    <property type="entry name" value="TRIM/RBCC"/>
</dbReference>
<evidence type="ECO:0000256" key="1">
    <source>
        <dbReference type="SAM" id="Coils"/>
    </source>
</evidence>
<dbReference type="InterPro" id="IPR006574">
    <property type="entry name" value="PRY"/>
</dbReference>
<protein>
    <submittedName>
        <fullName evidence="4">Zinc finger protein RFP</fullName>
    </submittedName>
</protein>
<dbReference type="PROSITE" id="PS50188">
    <property type="entry name" value="B302_SPRY"/>
    <property type="match status" value="1"/>
</dbReference>
<dbReference type="Gene3D" id="3.30.160.60">
    <property type="entry name" value="Classic Zinc Finger"/>
    <property type="match status" value="1"/>
</dbReference>
<dbReference type="PANTHER" id="PTHR24103">
    <property type="entry name" value="E3 UBIQUITIN-PROTEIN LIGASE TRIM"/>
    <property type="match status" value="1"/>
</dbReference>
<dbReference type="PRINTS" id="PR01407">
    <property type="entry name" value="BUTYPHLNCDUF"/>
</dbReference>
<keyword evidence="5" id="KW-1185">Reference proteome</keyword>
<dbReference type="InterPro" id="IPR001870">
    <property type="entry name" value="B30.2/SPRY"/>
</dbReference>
<dbReference type="Gene3D" id="2.60.120.920">
    <property type="match status" value="1"/>
</dbReference>
<proteinExistence type="predicted"/>
<organism evidence="4 5">
    <name type="scientific">Chelonia mydas</name>
    <name type="common">Green sea-turtle</name>
    <name type="synonym">Chelonia agassizi</name>
    <dbReference type="NCBI Taxonomy" id="8469"/>
    <lineage>
        <taxon>Eukaryota</taxon>
        <taxon>Metazoa</taxon>
        <taxon>Chordata</taxon>
        <taxon>Craniata</taxon>
        <taxon>Vertebrata</taxon>
        <taxon>Euteleostomi</taxon>
        <taxon>Archelosauria</taxon>
        <taxon>Testudinata</taxon>
        <taxon>Testudines</taxon>
        <taxon>Cryptodira</taxon>
        <taxon>Durocryptodira</taxon>
        <taxon>Americhelydia</taxon>
        <taxon>Chelonioidea</taxon>
        <taxon>Cheloniidae</taxon>
        <taxon>Chelonia</taxon>
    </lineage>
</organism>
<feature type="compositionally biased region" description="Polar residues" evidence="2">
    <location>
        <begin position="269"/>
        <end position="280"/>
    </location>
</feature>
<evidence type="ECO:0000259" key="3">
    <source>
        <dbReference type="PROSITE" id="PS50188"/>
    </source>
</evidence>
<dbReference type="Proteomes" id="UP000031443">
    <property type="component" value="Unassembled WGS sequence"/>
</dbReference>
<dbReference type="InterPro" id="IPR043136">
    <property type="entry name" value="B30.2/SPRY_sf"/>
</dbReference>
<name>M7ALK9_CHEMY</name>
<feature type="region of interest" description="Disordered" evidence="2">
    <location>
        <begin position="264"/>
        <end position="283"/>
    </location>
</feature>
<dbReference type="InterPro" id="IPR013320">
    <property type="entry name" value="ConA-like_dom_sf"/>
</dbReference>
<dbReference type="AlphaFoldDB" id="M7ALK9"/>
<dbReference type="EMBL" id="KB583883">
    <property type="protein sequence ID" value="EMP26091.1"/>
    <property type="molecule type" value="Genomic_DNA"/>
</dbReference>
<dbReference type="SUPFAM" id="SSF57845">
    <property type="entry name" value="B-box zinc-binding domain"/>
    <property type="match status" value="1"/>
</dbReference>
<feature type="coiled-coil region" evidence="1">
    <location>
        <begin position="80"/>
        <end position="186"/>
    </location>
</feature>
<dbReference type="SUPFAM" id="SSF49899">
    <property type="entry name" value="Concanavalin A-like lectins/glucanases"/>
    <property type="match status" value="1"/>
</dbReference>
<accession>M7ALK9</accession>
<dbReference type="Pfam" id="PF13765">
    <property type="entry name" value="PRY"/>
    <property type="match status" value="1"/>
</dbReference>
<evidence type="ECO:0000256" key="2">
    <source>
        <dbReference type="SAM" id="MobiDB-lite"/>
    </source>
</evidence>
<dbReference type="SMART" id="SM00589">
    <property type="entry name" value="PRY"/>
    <property type="match status" value="1"/>
</dbReference>
<feature type="domain" description="B30.2/SPRY" evidence="3">
    <location>
        <begin position="230"/>
        <end position="336"/>
    </location>
</feature>
<sequence length="336" mass="37650">MPLQVKLQEALGPLRKELEEALELMSKEQKKSMNWQAQPVPGPMRHQEALKLLCEEDQTPISVVCDRSRAHQARTVVAIEEAAQEYKEKIQARLKSLREEREKLLRLKVNGEKRSQEYLIPTQAERQKIVSEFQQLLQFLEEQERLLLARLEKLEKEIPKIQNDNASKLSEEISCLSNLISEMEGKGQEPASEFLQPLWAETGGPKQQQPLPAAPSSCSRIAVTKDSEMHCLGVCAGTCAAAPLETRGAVTLDPDMAHPQLVLSEDQKSVSQGDTRQDLPNNPERFDTEQCVLGCEGFTLGRHCWDMEVEGVECWAVGVARESDDSDHPDSDSVTG</sequence>
<evidence type="ECO:0000313" key="4">
    <source>
        <dbReference type="EMBL" id="EMP26091.1"/>
    </source>
</evidence>
<gene>
    <name evidence="4" type="ORF">UY3_16832</name>
</gene>
<evidence type="ECO:0000313" key="5">
    <source>
        <dbReference type="Proteomes" id="UP000031443"/>
    </source>
</evidence>
<reference evidence="5" key="1">
    <citation type="journal article" date="2013" name="Nat. Genet.">
        <title>The draft genomes of soft-shell turtle and green sea turtle yield insights into the development and evolution of the turtle-specific body plan.</title>
        <authorList>
            <person name="Wang Z."/>
            <person name="Pascual-Anaya J."/>
            <person name="Zadissa A."/>
            <person name="Li W."/>
            <person name="Niimura Y."/>
            <person name="Huang Z."/>
            <person name="Li C."/>
            <person name="White S."/>
            <person name="Xiong Z."/>
            <person name="Fang D."/>
            <person name="Wang B."/>
            <person name="Ming Y."/>
            <person name="Chen Y."/>
            <person name="Zheng Y."/>
            <person name="Kuraku S."/>
            <person name="Pignatelli M."/>
            <person name="Herrero J."/>
            <person name="Beal K."/>
            <person name="Nozawa M."/>
            <person name="Li Q."/>
            <person name="Wang J."/>
            <person name="Zhang H."/>
            <person name="Yu L."/>
            <person name="Shigenobu S."/>
            <person name="Wang J."/>
            <person name="Liu J."/>
            <person name="Flicek P."/>
            <person name="Searle S."/>
            <person name="Wang J."/>
            <person name="Kuratani S."/>
            <person name="Yin Y."/>
            <person name="Aken B."/>
            <person name="Zhang G."/>
            <person name="Irie N."/>
        </authorList>
    </citation>
    <scope>NUCLEOTIDE SEQUENCE [LARGE SCALE GENOMIC DNA]</scope>
</reference>